<reference evidence="1" key="1">
    <citation type="submission" date="2020-08" db="EMBL/GenBank/DDBJ databases">
        <title>Sulfitobacter aestuariivivens sp. nov., isolated from a tidal flat.</title>
        <authorList>
            <person name="Park S."/>
            <person name="Yoon J.-H."/>
        </authorList>
    </citation>
    <scope>NUCLEOTIDE SEQUENCE</scope>
    <source>
        <strain evidence="1">TSTF-M16</strain>
    </source>
</reference>
<comment type="caution">
    <text evidence="1">The sequence shown here is derived from an EMBL/GenBank/DDBJ whole genome shotgun (WGS) entry which is preliminary data.</text>
</comment>
<dbReference type="Pfam" id="PF04317">
    <property type="entry name" value="DUF463"/>
    <property type="match status" value="1"/>
</dbReference>
<dbReference type="PANTHER" id="PTHR38605:SF1">
    <property type="entry name" value="ATPASE"/>
    <property type="match status" value="1"/>
</dbReference>
<name>A0A927D0W2_9RHOB</name>
<evidence type="ECO:0000313" key="1">
    <source>
        <dbReference type="EMBL" id="MBD3662323.1"/>
    </source>
</evidence>
<dbReference type="AlphaFoldDB" id="A0A927D0W2"/>
<dbReference type="PIRSF" id="PIRSF019381">
    <property type="entry name" value="YcjX"/>
    <property type="match status" value="1"/>
</dbReference>
<gene>
    <name evidence="1" type="ORF">H9Q16_00145</name>
</gene>
<dbReference type="InterPro" id="IPR007413">
    <property type="entry name" value="YcjX-like"/>
</dbReference>
<dbReference type="RefSeq" id="WP_191073370.1">
    <property type="nucleotide sequence ID" value="NZ_JACTAG010000001.1"/>
</dbReference>
<organism evidence="1 2">
    <name type="scientific">Sulfitobacter aestuariivivens</name>
    <dbReference type="NCBI Taxonomy" id="2766981"/>
    <lineage>
        <taxon>Bacteria</taxon>
        <taxon>Pseudomonadati</taxon>
        <taxon>Pseudomonadota</taxon>
        <taxon>Alphaproteobacteria</taxon>
        <taxon>Rhodobacterales</taxon>
        <taxon>Roseobacteraceae</taxon>
        <taxon>Sulfitobacter</taxon>
    </lineage>
</organism>
<dbReference type="EMBL" id="JACTAG010000001">
    <property type="protein sequence ID" value="MBD3662323.1"/>
    <property type="molecule type" value="Genomic_DNA"/>
</dbReference>
<sequence>MVISRIADGIWRQVENVGDTVSETFFEPVIRLGVTGLARSGKTVFITSLVANMLDRGRMPGLLAASEGRIEAAFLQPQPDDTVPRFEYEAHLAAMTGKDPHWPESTRTISELRLSLKVRPNGMLAGLQGPRTIHLDIVDYPGEWLLDLGLMEQSFEDWSAATLARIGERSSARDFMDLARETDPAQEHDEVKAQTLASQFASYLKAARAAGYSDCTPGRFLLPGDLAGSPVLTFAPIPTDGPSQRKSLHREMARRYEAYKRQVVQPFFRDHFARIDRQIVLVDALGAINAGPRAVEDLRGAMGDILSAFRPGKNGFLTNLLSGKRVEKILFAATKADHLHHAQHPRLTAIMEALTRDARDRAQYAGAGTAAMAIASLRATTEATMAHEGAQLEVVRGTLLESGKEAAFYPGDLPQDPAHLLNPARQGAKKWLDQDYQVMRFAPAPLNLRPGDGPPHIRLDRAAEFLIGDRL</sequence>
<dbReference type="Proteomes" id="UP000635142">
    <property type="component" value="Unassembled WGS sequence"/>
</dbReference>
<keyword evidence="2" id="KW-1185">Reference proteome</keyword>
<protein>
    <submittedName>
        <fullName evidence="1">YcjX family protein</fullName>
    </submittedName>
</protein>
<accession>A0A927D0W2</accession>
<proteinExistence type="predicted"/>
<dbReference type="PANTHER" id="PTHR38605">
    <property type="entry name" value="ATPASE-RELATED"/>
    <property type="match status" value="1"/>
</dbReference>
<evidence type="ECO:0000313" key="2">
    <source>
        <dbReference type="Proteomes" id="UP000635142"/>
    </source>
</evidence>